<keyword evidence="3" id="KW-1185">Reference proteome</keyword>
<accession>A0ABT9ZFL6</accession>
<organism evidence="2 3">
    <name type="scientific">Metabacillus malikii</name>
    <dbReference type="NCBI Taxonomy" id="1504265"/>
    <lineage>
        <taxon>Bacteria</taxon>
        <taxon>Bacillati</taxon>
        <taxon>Bacillota</taxon>
        <taxon>Bacilli</taxon>
        <taxon>Bacillales</taxon>
        <taxon>Bacillaceae</taxon>
        <taxon>Metabacillus</taxon>
    </lineage>
</organism>
<protein>
    <submittedName>
        <fullName evidence="2">Uncharacterized protein</fullName>
    </submittedName>
</protein>
<comment type="caution">
    <text evidence="2">The sequence shown here is derived from an EMBL/GenBank/DDBJ whole genome shotgun (WGS) entry which is preliminary data.</text>
</comment>
<dbReference type="Proteomes" id="UP001234495">
    <property type="component" value="Unassembled WGS sequence"/>
</dbReference>
<evidence type="ECO:0000313" key="3">
    <source>
        <dbReference type="Proteomes" id="UP001234495"/>
    </source>
</evidence>
<reference evidence="2 3" key="1">
    <citation type="submission" date="2023-07" db="EMBL/GenBank/DDBJ databases">
        <title>Genomic Encyclopedia of Type Strains, Phase IV (KMG-IV): sequencing the most valuable type-strain genomes for metagenomic binning, comparative biology and taxonomic classification.</title>
        <authorList>
            <person name="Goeker M."/>
        </authorList>
    </citation>
    <scope>NUCLEOTIDE SEQUENCE [LARGE SCALE GENOMIC DNA]</scope>
    <source>
        <strain evidence="2 3">DSM 29005</strain>
    </source>
</reference>
<dbReference type="EMBL" id="JAUSUD010000009">
    <property type="protein sequence ID" value="MDQ0231044.1"/>
    <property type="molecule type" value="Genomic_DNA"/>
</dbReference>
<name>A0ABT9ZFL6_9BACI</name>
<feature type="region of interest" description="Disordered" evidence="1">
    <location>
        <begin position="18"/>
        <end position="38"/>
    </location>
</feature>
<feature type="compositionally biased region" description="Polar residues" evidence="1">
    <location>
        <begin position="29"/>
        <end position="38"/>
    </location>
</feature>
<sequence length="38" mass="3979">MGFITAMKEILALLPLGNGLHDGDEGDFGSSSVLKWAS</sequence>
<gene>
    <name evidence="2" type="ORF">J2S19_002305</name>
</gene>
<proteinExistence type="predicted"/>
<evidence type="ECO:0000313" key="2">
    <source>
        <dbReference type="EMBL" id="MDQ0231044.1"/>
    </source>
</evidence>
<evidence type="ECO:0000256" key="1">
    <source>
        <dbReference type="SAM" id="MobiDB-lite"/>
    </source>
</evidence>